<dbReference type="PANTHER" id="PTHR30290">
    <property type="entry name" value="PERIPLASMIC BINDING COMPONENT OF ABC TRANSPORTER"/>
    <property type="match status" value="1"/>
</dbReference>
<feature type="signal peptide" evidence="5">
    <location>
        <begin position="1"/>
        <end position="23"/>
    </location>
</feature>
<accession>A0A2S6FXF7</accession>
<dbReference type="SUPFAM" id="SSF53850">
    <property type="entry name" value="Periplasmic binding protein-like II"/>
    <property type="match status" value="1"/>
</dbReference>
<dbReference type="Gene3D" id="3.40.190.10">
    <property type="entry name" value="Periplasmic binding protein-like II"/>
    <property type="match status" value="1"/>
</dbReference>
<dbReference type="InterPro" id="IPR039424">
    <property type="entry name" value="SBP_5"/>
</dbReference>
<evidence type="ECO:0000256" key="1">
    <source>
        <dbReference type="ARBA" id="ARBA00004193"/>
    </source>
</evidence>
<dbReference type="FunFam" id="3.10.105.10:FF:000001">
    <property type="entry name" value="Oligopeptide ABC transporter, oligopeptide-binding protein"/>
    <property type="match status" value="1"/>
</dbReference>
<dbReference type="InterPro" id="IPR000914">
    <property type="entry name" value="SBP_5_dom"/>
</dbReference>
<organism evidence="7 8">
    <name type="scientific">Clostridium algidicarnis DSM 15099</name>
    <dbReference type="NCBI Taxonomy" id="1121295"/>
    <lineage>
        <taxon>Bacteria</taxon>
        <taxon>Bacillati</taxon>
        <taxon>Bacillota</taxon>
        <taxon>Clostridia</taxon>
        <taxon>Eubacteriales</taxon>
        <taxon>Clostridiaceae</taxon>
        <taxon>Clostridium</taxon>
    </lineage>
</organism>
<comment type="subcellular location">
    <subcellularLocation>
        <location evidence="1">Cell membrane</location>
        <topology evidence="1">Lipid-anchor</topology>
    </subcellularLocation>
</comment>
<dbReference type="GO" id="GO:0015833">
    <property type="term" value="P:peptide transport"/>
    <property type="evidence" value="ECO:0007669"/>
    <property type="project" value="TreeGrafter"/>
</dbReference>
<keyword evidence="3" id="KW-0813">Transport</keyword>
<comment type="similarity">
    <text evidence="2">Belongs to the bacterial solute-binding protein 5 family.</text>
</comment>
<dbReference type="InterPro" id="IPR023765">
    <property type="entry name" value="SBP_5_CS"/>
</dbReference>
<feature type="domain" description="Solute-binding protein family 5" evidence="6">
    <location>
        <begin position="82"/>
        <end position="479"/>
    </location>
</feature>
<dbReference type="PROSITE" id="PS01040">
    <property type="entry name" value="SBP_BACTERIAL_5"/>
    <property type="match status" value="1"/>
</dbReference>
<dbReference type="OrthoDB" id="9801912at2"/>
<name>A0A2S6FXF7_9CLOT</name>
<protein>
    <submittedName>
        <fullName evidence="7">Oligopeptide transport system substrate-binding protein</fullName>
    </submittedName>
</protein>
<dbReference type="FunFam" id="3.90.76.10:FF:000001">
    <property type="entry name" value="Oligopeptide ABC transporter substrate-binding protein"/>
    <property type="match status" value="1"/>
</dbReference>
<dbReference type="EMBL" id="PTIS01000009">
    <property type="protein sequence ID" value="PPK48231.1"/>
    <property type="molecule type" value="Genomic_DNA"/>
</dbReference>
<proteinExistence type="inferred from homology"/>
<evidence type="ECO:0000256" key="3">
    <source>
        <dbReference type="ARBA" id="ARBA00022448"/>
    </source>
</evidence>
<dbReference type="GO" id="GO:1904680">
    <property type="term" value="F:peptide transmembrane transporter activity"/>
    <property type="evidence" value="ECO:0007669"/>
    <property type="project" value="TreeGrafter"/>
</dbReference>
<sequence>MLKRNTKIIGLLLAFAVGSTIFAGCSKKEEGGVDKKADQVIVYNLGADPKTLDPALNAAVDGATVLSNAFEGLTKLDDKDAPVAGVAEKWDVSKDELEYTFHLRKDAKWSDGEPVKASDFEYAWKRALDPNTAAEYAYQLYYLKNAESYNSKEAKDGKAKATVDEIGVKAVDDSTLKVTLEYPTKYFLSLTAFPTYFPVRKDIVDKNPTAWANEVSSYISNGPFKMSEWKPKDTITFVKNENYWNASKIKLDKIEYKMIDEATAALSAFKTGQFDIIESPPAQELPNLLKDGTAKIYPSLGTYFYCLNLSDKAEGVDKEAAKALKDPKVRKALTLAINRKDIVENVTKGEQIPAVSFVPKGIKESGDKDFQNKEYYKPEGNIEEAKKLLAEAGYPEGKGFPTIPLSYNTNQGHQNIAQAVQDMWRKNLGIEVELKNEEWKVFQESRNNKDYIIARHGWIGDYSDPMTFLDMWSSTSGNNDAAYNNPDYDKALNNAKNELDPAKRMAFLHEAEDILMNDMPIVPIYYYTNIICQKDYVKGVVKSPLGFVFFENAYVEK</sequence>
<dbReference type="Gene3D" id="3.90.76.10">
    <property type="entry name" value="Dipeptide-binding Protein, Domain 1"/>
    <property type="match status" value="1"/>
</dbReference>
<dbReference type="GO" id="GO:0043190">
    <property type="term" value="C:ATP-binding cassette (ABC) transporter complex"/>
    <property type="evidence" value="ECO:0007669"/>
    <property type="project" value="InterPro"/>
</dbReference>
<reference evidence="7 8" key="1">
    <citation type="submission" date="2018-02" db="EMBL/GenBank/DDBJ databases">
        <title>Genomic Encyclopedia of Archaeal and Bacterial Type Strains, Phase II (KMG-II): from individual species to whole genera.</title>
        <authorList>
            <person name="Goeker M."/>
        </authorList>
    </citation>
    <scope>NUCLEOTIDE SEQUENCE [LARGE SCALE GENOMIC DNA]</scope>
    <source>
        <strain evidence="7 8">DSM 15099</strain>
    </source>
</reference>
<gene>
    <name evidence="7" type="ORF">BD821_10998</name>
</gene>
<dbReference type="AlphaFoldDB" id="A0A2S6FXF7"/>
<evidence type="ECO:0000256" key="5">
    <source>
        <dbReference type="SAM" id="SignalP"/>
    </source>
</evidence>
<dbReference type="PIRSF" id="PIRSF002741">
    <property type="entry name" value="MppA"/>
    <property type="match status" value="1"/>
</dbReference>
<evidence type="ECO:0000256" key="4">
    <source>
        <dbReference type="ARBA" id="ARBA00022729"/>
    </source>
</evidence>
<keyword evidence="4 5" id="KW-0732">Signal</keyword>
<dbReference type="PROSITE" id="PS51257">
    <property type="entry name" value="PROKAR_LIPOPROTEIN"/>
    <property type="match status" value="1"/>
</dbReference>
<dbReference type="Proteomes" id="UP000239863">
    <property type="component" value="Unassembled WGS sequence"/>
</dbReference>
<evidence type="ECO:0000313" key="7">
    <source>
        <dbReference type="EMBL" id="PPK48231.1"/>
    </source>
</evidence>
<dbReference type="CDD" id="cd08504">
    <property type="entry name" value="PBP2_OppA"/>
    <property type="match status" value="1"/>
</dbReference>
<dbReference type="GO" id="GO:0030288">
    <property type="term" value="C:outer membrane-bounded periplasmic space"/>
    <property type="evidence" value="ECO:0007669"/>
    <property type="project" value="UniProtKB-ARBA"/>
</dbReference>
<evidence type="ECO:0000313" key="8">
    <source>
        <dbReference type="Proteomes" id="UP000239863"/>
    </source>
</evidence>
<dbReference type="Gene3D" id="3.10.105.10">
    <property type="entry name" value="Dipeptide-binding Protein, Domain 3"/>
    <property type="match status" value="1"/>
</dbReference>
<evidence type="ECO:0000259" key="6">
    <source>
        <dbReference type="Pfam" id="PF00496"/>
    </source>
</evidence>
<evidence type="ECO:0000256" key="2">
    <source>
        <dbReference type="ARBA" id="ARBA00005695"/>
    </source>
</evidence>
<dbReference type="Pfam" id="PF00496">
    <property type="entry name" value="SBP_bac_5"/>
    <property type="match status" value="1"/>
</dbReference>
<feature type="chain" id="PRO_5038334571" evidence="5">
    <location>
        <begin position="24"/>
        <end position="557"/>
    </location>
</feature>
<dbReference type="RefSeq" id="WP_104410012.1">
    <property type="nucleotide sequence ID" value="NZ_PTIS01000009.1"/>
</dbReference>
<dbReference type="InterPro" id="IPR030678">
    <property type="entry name" value="Peptide/Ni-bd"/>
</dbReference>
<dbReference type="PANTHER" id="PTHR30290:SF79">
    <property type="entry name" value="DIPEPTIDE-BINDING PROTEIN DPPE"/>
    <property type="match status" value="1"/>
</dbReference>
<comment type="caution">
    <text evidence="7">The sequence shown here is derived from an EMBL/GenBank/DDBJ whole genome shotgun (WGS) entry which is preliminary data.</text>
</comment>
<dbReference type="STRING" id="37659.GCA_000703125_02307"/>